<feature type="non-terminal residue" evidence="1">
    <location>
        <position position="53"/>
    </location>
</feature>
<sequence length="53" mass="6214">ILKKLRKLSKNYTINGGVFCCHYGMRVDEFLLAYPQIRCIRRRNIESVSSSVH</sequence>
<dbReference type="Proteomes" id="UP001233999">
    <property type="component" value="Unassembled WGS sequence"/>
</dbReference>
<reference evidence="1" key="1">
    <citation type="journal article" date="2023" name="IScience">
        <title>Live-bearing cockroach genome reveals convergent evolutionary mechanisms linked to viviparity in insects and beyond.</title>
        <authorList>
            <person name="Fouks B."/>
            <person name="Harrison M.C."/>
            <person name="Mikhailova A.A."/>
            <person name="Marchal E."/>
            <person name="English S."/>
            <person name="Carruthers M."/>
            <person name="Jennings E.C."/>
            <person name="Chiamaka E.L."/>
            <person name="Frigard R.A."/>
            <person name="Pippel M."/>
            <person name="Attardo G.M."/>
            <person name="Benoit J.B."/>
            <person name="Bornberg-Bauer E."/>
            <person name="Tobe S.S."/>
        </authorList>
    </citation>
    <scope>NUCLEOTIDE SEQUENCE</scope>
    <source>
        <strain evidence="1">Stay&amp;Tobe</strain>
    </source>
</reference>
<evidence type="ECO:0000313" key="1">
    <source>
        <dbReference type="EMBL" id="KAJ9585942.1"/>
    </source>
</evidence>
<reference evidence="1" key="2">
    <citation type="submission" date="2023-05" db="EMBL/GenBank/DDBJ databases">
        <authorList>
            <person name="Fouks B."/>
        </authorList>
    </citation>
    <scope>NUCLEOTIDE SEQUENCE</scope>
    <source>
        <strain evidence="1">Stay&amp;Tobe</strain>
        <tissue evidence="1">Testes</tissue>
    </source>
</reference>
<dbReference type="EMBL" id="JASPKZ010007232">
    <property type="protein sequence ID" value="KAJ9585942.1"/>
    <property type="molecule type" value="Genomic_DNA"/>
</dbReference>
<protein>
    <submittedName>
        <fullName evidence="1">Uncharacterized protein</fullName>
    </submittedName>
</protein>
<organism evidence="1 2">
    <name type="scientific">Diploptera punctata</name>
    <name type="common">Pacific beetle cockroach</name>
    <dbReference type="NCBI Taxonomy" id="6984"/>
    <lineage>
        <taxon>Eukaryota</taxon>
        <taxon>Metazoa</taxon>
        <taxon>Ecdysozoa</taxon>
        <taxon>Arthropoda</taxon>
        <taxon>Hexapoda</taxon>
        <taxon>Insecta</taxon>
        <taxon>Pterygota</taxon>
        <taxon>Neoptera</taxon>
        <taxon>Polyneoptera</taxon>
        <taxon>Dictyoptera</taxon>
        <taxon>Blattodea</taxon>
        <taxon>Blaberoidea</taxon>
        <taxon>Blaberidae</taxon>
        <taxon>Diplopterinae</taxon>
        <taxon>Diploptera</taxon>
    </lineage>
</organism>
<comment type="caution">
    <text evidence="1">The sequence shown here is derived from an EMBL/GenBank/DDBJ whole genome shotgun (WGS) entry which is preliminary data.</text>
</comment>
<keyword evidence="2" id="KW-1185">Reference proteome</keyword>
<feature type="non-terminal residue" evidence="1">
    <location>
        <position position="1"/>
    </location>
</feature>
<accession>A0AAD8EDM6</accession>
<evidence type="ECO:0000313" key="2">
    <source>
        <dbReference type="Proteomes" id="UP001233999"/>
    </source>
</evidence>
<name>A0AAD8EDM6_DIPPU</name>
<proteinExistence type="predicted"/>
<gene>
    <name evidence="1" type="ORF">L9F63_020419</name>
</gene>
<dbReference type="AlphaFoldDB" id="A0AAD8EDM6"/>